<keyword evidence="17" id="KW-1185">Reference proteome</keyword>
<dbReference type="GO" id="GO:0004888">
    <property type="term" value="F:transmembrane signaling receptor activity"/>
    <property type="evidence" value="ECO:0007669"/>
    <property type="project" value="InterPro"/>
</dbReference>
<dbReference type="InterPro" id="IPR006029">
    <property type="entry name" value="Neurotrans-gated_channel_TM"/>
</dbReference>
<dbReference type="EMBL" id="UYRT01092287">
    <property type="protein sequence ID" value="VDN37973.1"/>
    <property type="molecule type" value="Genomic_DNA"/>
</dbReference>
<evidence type="ECO:0000256" key="1">
    <source>
        <dbReference type="ARBA" id="ARBA00022448"/>
    </source>
</evidence>
<comment type="subcellular location">
    <subcellularLocation>
        <location evidence="13">Synaptic cell membrane</location>
        <topology evidence="13">Multi-pass membrane protein</topology>
    </subcellularLocation>
</comment>
<keyword evidence="10" id="KW-0325">Glycoprotein</keyword>
<organism evidence="16 17">
    <name type="scientific">Gongylonema pulchrum</name>
    <dbReference type="NCBI Taxonomy" id="637853"/>
    <lineage>
        <taxon>Eukaryota</taxon>
        <taxon>Metazoa</taxon>
        <taxon>Ecdysozoa</taxon>
        <taxon>Nematoda</taxon>
        <taxon>Chromadorea</taxon>
        <taxon>Rhabditida</taxon>
        <taxon>Spirurina</taxon>
        <taxon>Spiruromorpha</taxon>
        <taxon>Spiruroidea</taxon>
        <taxon>Gongylonematidae</taxon>
        <taxon>Gongylonema</taxon>
    </lineage>
</organism>
<dbReference type="CDD" id="cd19064">
    <property type="entry name" value="LGIC_TM_nAChR"/>
    <property type="match status" value="1"/>
</dbReference>
<keyword evidence="9" id="KW-0675">Receptor</keyword>
<dbReference type="GO" id="GO:0097060">
    <property type="term" value="C:synaptic membrane"/>
    <property type="evidence" value="ECO:0007669"/>
    <property type="project" value="UniProtKB-SubCell"/>
</dbReference>
<evidence type="ECO:0000259" key="15">
    <source>
        <dbReference type="Pfam" id="PF02932"/>
    </source>
</evidence>
<proteinExistence type="predicted"/>
<name>A0A3P7NLP3_9BILA</name>
<feature type="domain" description="Neurotransmitter-gated ion-channel transmembrane" evidence="15">
    <location>
        <begin position="2"/>
        <end position="192"/>
    </location>
</feature>
<keyword evidence="12" id="KW-0407">Ion channel</keyword>
<keyword evidence="11" id="KW-1071">Ligand-gated ion channel</keyword>
<feature type="transmembrane region" description="Helical" evidence="14">
    <location>
        <begin position="25"/>
        <end position="43"/>
    </location>
</feature>
<keyword evidence="3 14" id="KW-0812">Transmembrane</keyword>
<evidence type="ECO:0000256" key="2">
    <source>
        <dbReference type="ARBA" id="ARBA00022475"/>
    </source>
</evidence>
<dbReference type="InterPro" id="IPR036719">
    <property type="entry name" value="Neuro-gated_channel_TM_sf"/>
</dbReference>
<evidence type="ECO:0000256" key="4">
    <source>
        <dbReference type="ARBA" id="ARBA00022989"/>
    </source>
</evidence>
<accession>A0A3P7NLP3</accession>
<dbReference type="SUPFAM" id="SSF90112">
    <property type="entry name" value="Neurotransmitter-gated ion-channel transmembrane pore"/>
    <property type="match status" value="1"/>
</dbReference>
<evidence type="ECO:0000256" key="3">
    <source>
        <dbReference type="ARBA" id="ARBA00022692"/>
    </source>
</evidence>
<evidence type="ECO:0000256" key="6">
    <source>
        <dbReference type="ARBA" id="ARBA00023065"/>
    </source>
</evidence>
<evidence type="ECO:0000256" key="13">
    <source>
        <dbReference type="ARBA" id="ARBA00034099"/>
    </source>
</evidence>
<evidence type="ECO:0000256" key="12">
    <source>
        <dbReference type="ARBA" id="ARBA00023303"/>
    </source>
</evidence>
<evidence type="ECO:0000256" key="8">
    <source>
        <dbReference type="ARBA" id="ARBA00023157"/>
    </source>
</evidence>
<feature type="transmembrane region" description="Helical" evidence="14">
    <location>
        <begin position="64"/>
        <end position="87"/>
    </location>
</feature>
<dbReference type="InterPro" id="IPR038050">
    <property type="entry name" value="Neuro_actylchol_rec"/>
</dbReference>
<dbReference type="InterPro" id="IPR006201">
    <property type="entry name" value="Neur_channel"/>
</dbReference>
<keyword evidence="4 14" id="KW-1133">Transmembrane helix</keyword>
<keyword evidence="7 14" id="KW-0472">Membrane</keyword>
<dbReference type="OrthoDB" id="5975154at2759"/>
<dbReference type="PANTHER" id="PTHR18945">
    <property type="entry name" value="NEUROTRANSMITTER GATED ION CHANNEL"/>
    <property type="match status" value="1"/>
</dbReference>
<keyword evidence="8" id="KW-1015">Disulfide bond</keyword>
<evidence type="ECO:0000313" key="16">
    <source>
        <dbReference type="EMBL" id="VDN37973.1"/>
    </source>
</evidence>
<keyword evidence="6" id="KW-0406">Ion transport</keyword>
<evidence type="ECO:0000256" key="9">
    <source>
        <dbReference type="ARBA" id="ARBA00023170"/>
    </source>
</evidence>
<gene>
    <name evidence="16" type="ORF">GPUH_LOCUS21310</name>
</gene>
<evidence type="ECO:0000256" key="11">
    <source>
        <dbReference type="ARBA" id="ARBA00023286"/>
    </source>
</evidence>
<evidence type="ECO:0000256" key="14">
    <source>
        <dbReference type="SAM" id="Phobius"/>
    </source>
</evidence>
<dbReference type="Proteomes" id="UP000271098">
    <property type="component" value="Unassembled WGS sequence"/>
</dbReference>
<dbReference type="FunFam" id="1.20.58.390:FF:000001">
    <property type="entry name" value="Neuronal nicotinic acetylcholine receptor subunit 3"/>
    <property type="match status" value="1"/>
</dbReference>
<sequence>MVFPCVGISFLTILAFYLPSRSGEKVTLCILIFVALTVFYLLLVSILKEIIPTTSVSLPLIGKYLLFTMIMVTLSVFVTVVSLNLHFRTPTTHHMPDWVKLVFLRILPKLLFMRRPIDDANKLLSKVGARHGELCEQVKMNRNEPETFGVQLAQVEFDERIQRLYRSPHVVKAFENICFIAELLKKKDRDAKSTSTNLN</sequence>
<evidence type="ECO:0000313" key="17">
    <source>
        <dbReference type="Proteomes" id="UP000271098"/>
    </source>
</evidence>
<evidence type="ECO:0000256" key="7">
    <source>
        <dbReference type="ARBA" id="ARBA00023136"/>
    </source>
</evidence>
<protein>
    <recommendedName>
        <fullName evidence="15">Neurotransmitter-gated ion-channel transmembrane domain-containing protein</fullName>
    </recommendedName>
</protein>
<evidence type="ECO:0000256" key="10">
    <source>
        <dbReference type="ARBA" id="ARBA00023180"/>
    </source>
</evidence>
<dbReference type="GO" id="GO:0005216">
    <property type="term" value="F:monoatomic ion channel activity"/>
    <property type="evidence" value="ECO:0007669"/>
    <property type="project" value="InterPro"/>
</dbReference>
<keyword evidence="1" id="KW-0813">Transport</keyword>
<keyword evidence="5" id="KW-0770">Synapse</keyword>
<keyword evidence="2" id="KW-1003">Cell membrane</keyword>
<dbReference type="Pfam" id="PF02932">
    <property type="entry name" value="Neur_chan_memb"/>
    <property type="match status" value="1"/>
</dbReference>
<evidence type="ECO:0000256" key="5">
    <source>
        <dbReference type="ARBA" id="ARBA00023018"/>
    </source>
</evidence>
<reference evidence="16 17" key="1">
    <citation type="submission" date="2018-11" db="EMBL/GenBank/DDBJ databases">
        <authorList>
            <consortium name="Pathogen Informatics"/>
        </authorList>
    </citation>
    <scope>NUCLEOTIDE SEQUENCE [LARGE SCALE GENOMIC DNA]</scope>
</reference>
<dbReference type="AlphaFoldDB" id="A0A3P7NLP3"/>
<dbReference type="Gene3D" id="1.20.58.390">
    <property type="entry name" value="Neurotransmitter-gated ion-channel transmembrane domain"/>
    <property type="match status" value="1"/>
</dbReference>